<proteinExistence type="predicted"/>
<gene>
    <name evidence="3" type="ORF">OAUR00152_LOCUS12630</name>
</gene>
<keyword evidence="1" id="KW-1133">Transmembrane helix</keyword>
<reference evidence="3" key="1">
    <citation type="submission" date="2021-01" db="EMBL/GenBank/DDBJ databases">
        <authorList>
            <person name="Corre E."/>
            <person name="Pelletier E."/>
            <person name="Niang G."/>
            <person name="Scheremetjew M."/>
            <person name="Finn R."/>
            <person name="Kale V."/>
            <person name="Holt S."/>
            <person name="Cochrane G."/>
            <person name="Meng A."/>
            <person name="Brown T."/>
            <person name="Cohen L."/>
        </authorList>
    </citation>
    <scope>NUCLEOTIDE SEQUENCE</scope>
    <source>
        <strain evidence="3">Isolate 1302-5</strain>
    </source>
</reference>
<feature type="signal peptide" evidence="2">
    <location>
        <begin position="1"/>
        <end position="22"/>
    </location>
</feature>
<dbReference type="EMBL" id="HBKQ01018634">
    <property type="protein sequence ID" value="CAE2232847.1"/>
    <property type="molecule type" value="Transcribed_RNA"/>
</dbReference>
<name>A0A7S4MN62_9STRA</name>
<keyword evidence="1" id="KW-0472">Membrane</keyword>
<evidence type="ECO:0000313" key="3">
    <source>
        <dbReference type="EMBL" id="CAE2232847.1"/>
    </source>
</evidence>
<evidence type="ECO:0008006" key="4">
    <source>
        <dbReference type="Google" id="ProtNLM"/>
    </source>
</evidence>
<accession>A0A7S4MN62</accession>
<keyword evidence="2" id="KW-0732">Signal</keyword>
<keyword evidence="1" id="KW-0812">Transmembrane</keyword>
<organism evidence="3">
    <name type="scientific">Odontella aurita</name>
    <dbReference type="NCBI Taxonomy" id="265563"/>
    <lineage>
        <taxon>Eukaryota</taxon>
        <taxon>Sar</taxon>
        <taxon>Stramenopiles</taxon>
        <taxon>Ochrophyta</taxon>
        <taxon>Bacillariophyta</taxon>
        <taxon>Mediophyceae</taxon>
        <taxon>Biddulphiophycidae</taxon>
        <taxon>Eupodiscales</taxon>
        <taxon>Odontellaceae</taxon>
        <taxon>Odontella</taxon>
    </lineage>
</organism>
<feature type="transmembrane region" description="Helical" evidence="1">
    <location>
        <begin position="203"/>
        <end position="222"/>
    </location>
</feature>
<evidence type="ECO:0000256" key="1">
    <source>
        <dbReference type="SAM" id="Phobius"/>
    </source>
</evidence>
<dbReference type="AlphaFoldDB" id="A0A7S4MN62"/>
<protein>
    <recommendedName>
        <fullName evidence="4">PSI-J</fullName>
    </recommendedName>
</protein>
<feature type="chain" id="PRO_5031238126" description="PSI-J" evidence="2">
    <location>
        <begin position="23"/>
        <end position="242"/>
    </location>
</feature>
<evidence type="ECO:0000256" key="2">
    <source>
        <dbReference type="SAM" id="SignalP"/>
    </source>
</evidence>
<sequence length="242" mass="25813">MHSADRLGVALALLATLAVSSAFVVPSLVVRSTDSATARRFTTAPLAARPNGGKDPNNSFESLFTGGAFNDEDEAAVKIATKIRSVKDLGWTGPAKRKGKARPRHRAWGGSSELPVQLKANYDESNPKCVEKWLTQEEFYSIARVDGPAADTVFVALSGGGAFAERDVCEAKLQQWRSGEPKGNSFNESAFLKSVSEGRRDLGLGWVLFLAINGFFVSSIVFPTNPGAKALEGLIANLQGLA</sequence>